<accession>A0ABQ1PR83</accession>
<evidence type="ECO:0000256" key="9">
    <source>
        <dbReference type="ARBA" id="ARBA00023002"/>
    </source>
</evidence>
<evidence type="ECO:0000259" key="13">
    <source>
        <dbReference type="Pfam" id="PF00890"/>
    </source>
</evidence>
<dbReference type="PIRSF" id="PIRSF000171">
    <property type="entry name" value="SDHA_APRA_LASPO"/>
    <property type="match status" value="1"/>
</dbReference>
<dbReference type="InterPro" id="IPR037099">
    <property type="entry name" value="Fum_R/Succ_DH_flav-like_C_sf"/>
</dbReference>
<organism evidence="15 16">
    <name type="scientific">Pontibacillus salipaludis</name>
    <dbReference type="NCBI Taxonomy" id="1697394"/>
    <lineage>
        <taxon>Bacteria</taxon>
        <taxon>Bacillati</taxon>
        <taxon>Bacillota</taxon>
        <taxon>Bacilli</taxon>
        <taxon>Bacillales</taxon>
        <taxon>Bacillaceae</taxon>
        <taxon>Pontibacillus</taxon>
    </lineage>
</organism>
<evidence type="ECO:0000256" key="5">
    <source>
        <dbReference type="ARBA" id="ARBA00021901"/>
    </source>
</evidence>
<dbReference type="InterPro" id="IPR027477">
    <property type="entry name" value="Succ_DH/fumarate_Rdtase_cat_sf"/>
</dbReference>
<dbReference type="Gene3D" id="3.90.700.10">
    <property type="entry name" value="Succinate dehydrogenase/fumarate reductase flavoprotein, catalytic domain"/>
    <property type="match status" value="1"/>
</dbReference>
<keyword evidence="8 12" id="KW-0274">FAD</keyword>
<evidence type="ECO:0000256" key="6">
    <source>
        <dbReference type="ARBA" id="ARBA00022630"/>
    </source>
</evidence>
<keyword evidence="6 12" id="KW-0285">Flavoprotein</keyword>
<dbReference type="Gene3D" id="1.20.58.100">
    <property type="entry name" value="Fumarate reductase/succinate dehydrogenase flavoprotein-like, C-terminal domain"/>
    <property type="match status" value="1"/>
</dbReference>
<comment type="catalytic activity">
    <reaction evidence="10">
        <text>L-aspartate + O2 = iminosuccinate + H2O2</text>
        <dbReference type="Rhea" id="RHEA:25876"/>
        <dbReference type="ChEBI" id="CHEBI:15379"/>
        <dbReference type="ChEBI" id="CHEBI:16240"/>
        <dbReference type="ChEBI" id="CHEBI:29991"/>
        <dbReference type="ChEBI" id="CHEBI:77875"/>
        <dbReference type="EC" id="1.4.3.16"/>
    </reaction>
    <physiologicalReaction direction="left-to-right" evidence="10">
        <dbReference type="Rhea" id="RHEA:25877"/>
    </physiologicalReaction>
</comment>
<evidence type="ECO:0000313" key="16">
    <source>
        <dbReference type="Proteomes" id="UP000642571"/>
    </source>
</evidence>
<dbReference type="SUPFAM" id="SSF46977">
    <property type="entry name" value="Succinate dehydrogenase/fumarate reductase flavoprotein C-terminal domain"/>
    <property type="match status" value="1"/>
</dbReference>
<dbReference type="Gene3D" id="3.50.50.60">
    <property type="entry name" value="FAD/NAD(P)-binding domain"/>
    <property type="match status" value="1"/>
</dbReference>
<dbReference type="Pfam" id="PF02910">
    <property type="entry name" value="Succ_DH_flav_C"/>
    <property type="match status" value="1"/>
</dbReference>
<dbReference type="NCBIfam" id="NF005978">
    <property type="entry name" value="PRK08071.1"/>
    <property type="match status" value="1"/>
</dbReference>
<gene>
    <name evidence="15" type="ORF">GCM10011389_06240</name>
</gene>
<dbReference type="EC" id="1.4.3.16" evidence="4 11"/>
<evidence type="ECO:0000256" key="3">
    <source>
        <dbReference type="ARBA" id="ARBA00008562"/>
    </source>
</evidence>
<evidence type="ECO:0000256" key="12">
    <source>
        <dbReference type="RuleBase" id="RU362049"/>
    </source>
</evidence>
<keyword evidence="7 12" id="KW-0662">Pyridine nucleotide biosynthesis</keyword>
<comment type="cofactor">
    <cofactor evidence="1 12">
        <name>FAD</name>
        <dbReference type="ChEBI" id="CHEBI:57692"/>
    </cofactor>
</comment>
<comment type="pathway">
    <text evidence="2 12">Cofactor biosynthesis; NAD(+) biosynthesis; iminoaspartate from L-aspartate (oxidase route): step 1/1.</text>
</comment>
<name>A0ABQ1PR83_9BACI</name>
<evidence type="ECO:0000256" key="10">
    <source>
        <dbReference type="ARBA" id="ARBA00048305"/>
    </source>
</evidence>
<dbReference type="PANTHER" id="PTHR42716">
    <property type="entry name" value="L-ASPARTATE OXIDASE"/>
    <property type="match status" value="1"/>
</dbReference>
<dbReference type="SUPFAM" id="SSF51905">
    <property type="entry name" value="FAD/NAD(P)-binding domain"/>
    <property type="match status" value="1"/>
</dbReference>
<comment type="function">
    <text evidence="12">Catalyzes the oxidation of L-aspartate to iminoaspartate.</text>
</comment>
<comment type="caution">
    <text evidence="15">The sequence shown here is derived from an EMBL/GenBank/DDBJ whole genome shotgun (WGS) entry which is preliminary data.</text>
</comment>
<evidence type="ECO:0000256" key="8">
    <source>
        <dbReference type="ARBA" id="ARBA00022827"/>
    </source>
</evidence>
<keyword evidence="9 12" id="KW-0560">Oxidoreductase</keyword>
<dbReference type="SUPFAM" id="SSF56425">
    <property type="entry name" value="Succinate dehydrogenase/fumarate reductase flavoprotein, catalytic domain"/>
    <property type="match status" value="1"/>
</dbReference>
<reference evidence="16" key="1">
    <citation type="journal article" date="2019" name="Int. J. Syst. Evol. Microbiol.">
        <title>The Global Catalogue of Microorganisms (GCM) 10K type strain sequencing project: providing services to taxonomists for standard genome sequencing and annotation.</title>
        <authorList>
            <consortium name="The Broad Institute Genomics Platform"/>
            <consortium name="The Broad Institute Genome Sequencing Center for Infectious Disease"/>
            <person name="Wu L."/>
            <person name="Ma J."/>
        </authorList>
    </citation>
    <scope>NUCLEOTIDE SEQUENCE [LARGE SCALE GENOMIC DNA]</scope>
    <source>
        <strain evidence="16">CGMCC 1.15353</strain>
    </source>
</reference>
<evidence type="ECO:0000259" key="14">
    <source>
        <dbReference type="Pfam" id="PF02910"/>
    </source>
</evidence>
<dbReference type="InterPro" id="IPR003953">
    <property type="entry name" value="FAD-dep_OxRdtase_2_FAD-bd"/>
</dbReference>
<protein>
    <recommendedName>
        <fullName evidence="5 11">L-aspartate oxidase</fullName>
        <ecNumber evidence="4 11">1.4.3.16</ecNumber>
    </recommendedName>
</protein>
<dbReference type="EMBL" id="BMIN01000002">
    <property type="protein sequence ID" value="GGD01636.1"/>
    <property type="molecule type" value="Genomic_DNA"/>
</dbReference>
<evidence type="ECO:0000256" key="4">
    <source>
        <dbReference type="ARBA" id="ARBA00012173"/>
    </source>
</evidence>
<dbReference type="InterPro" id="IPR005288">
    <property type="entry name" value="NadB"/>
</dbReference>
<feature type="domain" description="FAD-dependent oxidoreductase 2 FAD-binding" evidence="13">
    <location>
        <begin position="5"/>
        <end position="371"/>
    </location>
</feature>
<evidence type="ECO:0000313" key="15">
    <source>
        <dbReference type="EMBL" id="GGD01636.1"/>
    </source>
</evidence>
<dbReference type="RefSeq" id="WP_188650814.1">
    <property type="nucleotide sequence ID" value="NZ_BMIN01000002.1"/>
</dbReference>
<comment type="subcellular location">
    <subcellularLocation>
        <location evidence="12">Cytoplasm</location>
    </subcellularLocation>
</comment>
<comment type="similarity">
    <text evidence="3 12">Belongs to the FAD-dependent oxidoreductase 2 family. NadB subfamily.</text>
</comment>
<dbReference type="InterPro" id="IPR036188">
    <property type="entry name" value="FAD/NAD-bd_sf"/>
</dbReference>
<dbReference type="PRINTS" id="PR00368">
    <property type="entry name" value="FADPNR"/>
</dbReference>
<sequence>MEHTDVLIIGSGIAALQLATCLSKDMNVIVLTKSSIGEGNSPYAQGGIAASLAPEDSPFHHYTDTLEAGRFINQKEAVLQLAKEAPEIISDLVSRGCNFDLDESGNLLLGMEGSHSHKRIVHGGGDQTGKTIVDCLRQHVGDHINIRENTMAYSLLLDQDGACCGAKGRGSDGTTHTFLASHTVLATGGCGQLYTFTSNAASATGDGLALAYQAGAKLTDMEFIQFHPTLLYKDQETKGLVSEAVRGEGGFLINESGERIMENVHPLKDLAPRHIVAQTIYKQIENGHDVYLDISGIHGFTERFPAVTRLCLDHGIQIEGGKIPVAPGCHFIMGGVHTNEVGATTVKGLYAIGEVACTGVHGSNRLASNSLLEGLVYGKRLALHLSSTTLSAIRKPVVKTPQPLPYVDLPSIADIQQRMMRGAAIVRTKETLRDVKQWLEDFEFEAQLEHTVESCSAEQITRLFMLTTAWLITTSALQREESRGGHFRSDFPFEKKAWESVHINHTMPIKKGERDEYSKATAIT</sequence>
<evidence type="ECO:0000256" key="11">
    <source>
        <dbReference type="NCBIfam" id="TIGR00551"/>
    </source>
</evidence>
<evidence type="ECO:0000256" key="2">
    <source>
        <dbReference type="ARBA" id="ARBA00004950"/>
    </source>
</evidence>
<dbReference type="InterPro" id="IPR015939">
    <property type="entry name" value="Fum_Rdtase/Succ_DH_flav-like_C"/>
</dbReference>
<keyword evidence="16" id="KW-1185">Reference proteome</keyword>
<proteinExistence type="inferred from homology"/>
<evidence type="ECO:0000256" key="1">
    <source>
        <dbReference type="ARBA" id="ARBA00001974"/>
    </source>
</evidence>
<feature type="domain" description="Fumarate reductase/succinate dehydrogenase flavoprotein-like C-terminal" evidence="14">
    <location>
        <begin position="414"/>
        <end position="494"/>
    </location>
</feature>
<dbReference type="NCBIfam" id="TIGR00551">
    <property type="entry name" value="nadB"/>
    <property type="match status" value="1"/>
</dbReference>
<evidence type="ECO:0000256" key="7">
    <source>
        <dbReference type="ARBA" id="ARBA00022642"/>
    </source>
</evidence>
<dbReference type="PANTHER" id="PTHR42716:SF2">
    <property type="entry name" value="L-ASPARTATE OXIDASE, CHLOROPLASTIC"/>
    <property type="match status" value="1"/>
</dbReference>
<dbReference type="Pfam" id="PF00890">
    <property type="entry name" value="FAD_binding_2"/>
    <property type="match status" value="1"/>
</dbReference>
<dbReference type="Proteomes" id="UP000642571">
    <property type="component" value="Unassembled WGS sequence"/>
</dbReference>